<keyword evidence="1" id="KW-1133">Transmembrane helix</keyword>
<comment type="caution">
    <text evidence="2">The sequence shown here is derived from an EMBL/GenBank/DDBJ whole genome shotgun (WGS) entry which is preliminary data.</text>
</comment>
<reference evidence="3" key="1">
    <citation type="submission" date="2017-09" db="EMBL/GenBank/DDBJ databases">
        <title>Depth-based differentiation of microbial function through sediment-hosted aquifers and enrichment of novel symbionts in the deep terrestrial subsurface.</title>
        <authorList>
            <person name="Probst A.J."/>
            <person name="Ladd B."/>
            <person name="Jarett J.K."/>
            <person name="Geller-Mcgrath D.E."/>
            <person name="Sieber C.M.K."/>
            <person name="Emerson J.B."/>
            <person name="Anantharaman K."/>
            <person name="Thomas B.C."/>
            <person name="Malmstrom R."/>
            <person name="Stieglmeier M."/>
            <person name="Klingl A."/>
            <person name="Woyke T."/>
            <person name="Ryan C.M."/>
            <person name="Banfield J.F."/>
        </authorList>
    </citation>
    <scope>NUCLEOTIDE SEQUENCE [LARGE SCALE GENOMIC DNA]</scope>
</reference>
<dbReference type="EMBL" id="PFAG01000013">
    <property type="protein sequence ID" value="PIR98518.1"/>
    <property type="molecule type" value="Genomic_DNA"/>
</dbReference>
<feature type="transmembrane region" description="Helical" evidence="1">
    <location>
        <begin position="6"/>
        <end position="25"/>
    </location>
</feature>
<accession>A0A2H0VHF5</accession>
<protein>
    <submittedName>
        <fullName evidence="2">Uncharacterized protein</fullName>
    </submittedName>
</protein>
<dbReference type="Proteomes" id="UP000230776">
    <property type="component" value="Unassembled WGS sequence"/>
</dbReference>
<gene>
    <name evidence="2" type="ORF">COT88_01080</name>
</gene>
<organism evidence="2 3">
    <name type="scientific">Candidatus Colwellbacteria bacterium CG10_big_fil_rev_8_21_14_0_10_41_28</name>
    <dbReference type="NCBI Taxonomy" id="1974539"/>
    <lineage>
        <taxon>Bacteria</taxon>
        <taxon>Candidatus Colwelliibacteriota</taxon>
    </lineage>
</organism>
<name>A0A2H0VHF5_9BACT</name>
<evidence type="ECO:0000256" key="1">
    <source>
        <dbReference type="SAM" id="Phobius"/>
    </source>
</evidence>
<proteinExistence type="predicted"/>
<evidence type="ECO:0000313" key="3">
    <source>
        <dbReference type="Proteomes" id="UP000230776"/>
    </source>
</evidence>
<sequence>MLDLILEFLLMVSLAIIVYVMALAVPRVQEERRDGDLAPKGAHAFEKLDEALLKSKDKFLRRAKVVVMKADNLISKQLRSRKDRE</sequence>
<keyword evidence="1" id="KW-0812">Transmembrane</keyword>
<dbReference type="AlphaFoldDB" id="A0A2H0VHF5"/>
<evidence type="ECO:0000313" key="2">
    <source>
        <dbReference type="EMBL" id="PIR98518.1"/>
    </source>
</evidence>
<keyword evidence="1" id="KW-0472">Membrane</keyword>